<organism evidence="5 6">
    <name type="scientific">Candidatus Colwellbacteria bacterium RIFCSPHIGHO2_02_FULL_43_15</name>
    <dbReference type="NCBI Taxonomy" id="1797686"/>
    <lineage>
        <taxon>Bacteria</taxon>
        <taxon>Candidatus Colwelliibacteriota</taxon>
    </lineage>
</organism>
<evidence type="ECO:0000259" key="4">
    <source>
        <dbReference type="SMART" id="SM00382"/>
    </source>
</evidence>
<evidence type="ECO:0000313" key="5">
    <source>
        <dbReference type="EMBL" id="OGY57597.1"/>
    </source>
</evidence>
<dbReference type="Gene3D" id="3.40.50.300">
    <property type="entry name" value="P-loop containing nucleotide triphosphate hydrolases"/>
    <property type="match status" value="1"/>
</dbReference>
<keyword evidence="1 3" id="KW-0239">DNA-directed DNA polymerase</keyword>
<reference evidence="5 6" key="1">
    <citation type="journal article" date="2016" name="Nat. Commun.">
        <title>Thousands of microbial genomes shed light on interconnected biogeochemical processes in an aquifer system.</title>
        <authorList>
            <person name="Anantharaman K."/>
            <person name="Brown C.T."/>
            <person name="Hug L.A."/>
            <person name="Sharon I."/>
            <person name="Castelle C.J."/>
            <person name="Probst A.J."/>
            <person name="Thomas B.C."/>
            <person name="Singh A."/>
            <person name="Wilkins M.J."/>
            <person name="Karaoz U."/>
            <person name="Brodie E.L."/>
            <person name="Williams K.H."/>
            <person name="Hubbard S.S."/>
            <person name="Banfield J.F."/>
        </authorList>
    </citation>
    <scope>NUCLEOTIDE SEQUENCE [LARGE SCALE GENOMIC DNA]</scope>
</reference>
<comment type="caution">
    <text evidence="5">The sequence shown here is derived from an EMBL/GenBank/DDBJ whole genome shotgun (WGS) entry which is preliminary data.</text>
</comment>
<feature type="domain" description="AAA+ ATPase" evidence="4">
    <location>
        <begin position="36"/>
        <end position="171"/>
    </location>
</feature>
<keyword evidence="3" id="KW-0067">ATP-binding</keyword>
<keyword evidence="3" id="KW-0547">Nucleotide-binding</keyword>
<dbReference type="Pfam" id="PF13177">
    <property type="entry name" value="DNA_pol3_delta2"/>
    <property type="match status" value="1"/>
</dbReference>
<evidence type="ECO:0000256" key="1">
    <source>
        <dbReference type="ARBA" id="ARBA00022932"/>
    </source>
</evidence>
<comment type="function">
    <text evidence="3">DNA polymerase III is a complex, multichain enzyme responsible for most of the replicative synthesis in bacteria. This DNA polymerase also exhibits 3' to 5' exonuclease activity.</text>
</comment>
<comment type="catalytic activity">
    <reaction evidence="2 3">
        <text>DNA(n) + a 2'-deoxyribonucleoside 5'-triphosphate = DNA(n+1) + diphosphate</text>
        <dbReference type="Rhea" id="RHEA:22508"/>
        <dbReference type="Rhea" id="RHEA-COMP:17339"/>
        <dbReference type="Rhea" id="RHEA-COMP:17340"/>
        <dbReference type="ChEBI" id="CHEBI:33019"/>
        <dbReference type="ChEBI" id="CHEBI:61560"/>
        <dbReference type="ChEBI" id="CHEBI:173112"/>
        <dbReference type="EC" id="2.7.7.7"/>
    </reaction>
</comment>
<evidence type="ECO:0000313" key="6">
    <source>
        <dbReference type="Proteomes" id="UP000178651"/>
    </source>
</evidence>
<proteinExistence type="inferred from homology"/>
<keyword evidence="3" id="KW-0235">DNA replication</keyword>
<protein>
    <recommendedName>
        <fullName evidence="3">DNA polymerase III subunit gamma/tau</fullName>
        <ecNumber evidence="3">2.7.7.7</ecNumber>
    </recommendedName>
</protein>
<dbReference type="NCBIfam" id="TIGR02397">
    <property type="entry name" value="dnaX_nterm"/>
    <property type="match status" value="1"/>
</dbReference>
<accession>A0A1G1Z1Q0</accession>
<dbReference type="Proteomes" id="UP000178651">
    <property type="component" value="Unassembled WGS sequence"/>
</dbReference>
<dbReference type="GO" id="GO:0003887">
    <property type="term" value="F:DNA-directed DNA polymerase activity"/>
    <property type="evidence" value="ECO:0007669"/>
    <property type="project" value="UniProtKB-KW"/>
</dbReference>
<dbReference type="EMBL" id="MHIU01000028">
    <property type="protein sequence ID" value="OGY57597.1"/>
    <property type="molecule type" value="Genomic_DNA"/>
</dbReference>
<gene>
    <name evidence="3" type="primary">dnaX</name>
    <name evidence="5" type="ORF">A3D47_01080</name>
</gene>
<dbReference type="PANTHER" id="PTHR11669">
    <property type="entry name" value="REPLICATION FACTOR C / DNA POLYMERASE III GAMMA-TAU SUBUNIT"/>
    <property type="match status" value="1"/>
</dbReference>
<dbReference type="PANTHER" id="PTHR11669:SF0">
    <property type="entry name" value="PROTEIN STICHEL-LIKE 2"/>
    <property type="match status" value="1"/>
</dbReference>
<dbReference type="GO" id="GO:0005524">
    <property type="term" value="F:ATP binding"/>
    <property type="evidence" value="ECO:0007669"/>
    <property type="project" value="UniProtKB-KW"/>
</dbReference>
<dbReference type="AlphaFoldDB" id="A0A1G1Z1Q0"/>
<dbReference type="SMART" id="SM00382">
    <property type="entry name" value="AAA"/>
    <property type="match status" value="1"/>
</dbReference>
<dbReference type="EC" id="2.7.7.7" evidence="3"/>
<dbReference type="InterPro" id="IPR050238">
    <property type="entry name" value="DNA_Rep/Repair_Clamp_Loader"/>
</dbReference>
<feature type="non-terminal residue" evidence="5">
    <location>
        <position position="175"/>
    </location>
</feature>
<dbReference type="InterPro" id="IPR027417">
    <property type="entry name" value="P-loop_NTPase"/>
</dbReference>
<keyword evidence="3" id="KW-0548">Nucleotidyltransferase</keyword>
<keyword evidence="3" id="KW-0808">Transferase</keyword>
<dbReference type="InterPro" id="IPR012763">
    <property type="entry name" value="DNA_pol_III_sug/sutau_N"/>
</dbReference>
<dbReference type="CDD" id="cd00009">
    <property type="entry name" value="AAA"/>
    <property type="match status" value="1"/>
</dbReference>
<dbReference type="InterPro" id="IPR003593">
    <property type="entry name" value="AAA+_ATPase"/>
</dbReference>
<evidence type="ECO:0000256" key="2">
    <source>
        <dbReference type="ARBA" id="ARBA00049244"/>
    </source>
</evidence>
<comment type="subunit">
    <text evidence="3">DNA polymerase III contains a core (composed of alpha, epsilon and theta chains) that associates with a tau subunit. This core dimerizes to form the POLIII' complex. PolIII' associates with the gamma complex (composed of gamma, delta, delta', psi and chi chains) and with the beta chain to form the complete DNA polymerase III complex.</text>
</comment>
<sequence length="175" mass="19514">MALAIYRKYRPKTLEDLIGQDVLVDVLKNAAKNDKLSHAYLFYGPRGTGKTTAARLIAKIANCETRAADPKFRAKGEPCNKCRPCTEIDEGRALDVVEIDAASNRGIDEMRNLKEGIRLSPTSYKYKVFIIDEAHQLTKEASNALLKTLEEPPAHAIFILATTEQEKLLPTIISR</sequence>
<dbReference type="GO" id="GO:0006261">
    <property type="term" value="P:DNA-templated DNA replication"/>
    <property type="evidence" value="ECO:0007669"/>
    <property type="project" value="TreeGrafter"/>
</dbReference>
<name>A0A1G1Z1Q0_9BACT</name>
<comment type="similarity">
    <text evidence="3">Belongs to the DnaX/STICHEL family.</text>
</comment>
<dbReference type="GO" id="GO:0009360">
    <property type="term" value="C:DNA polymerase III complex"/>
    <property type="evidence" value="ECO:0007669"/>
    <property type="project" value="InterPro"/>
</dbReference>
<evidence type="ECO:0000256" key="3">
    <source>
        <dbReference type="RuleBase" id="RU364063"/>
    </source>
</evidence>
<dbReference type="SUPFAM" id="SSF52540">
    <property type="entry name" value="P-loop containing nucleoside triphosphate hydrolases"/>
    <property type="match status" value="1"/>
</dbReference>